<dbReference type="EMBL" id="FRCB01000019">
    <property type="protein sequence ID" value="SHM79825.1"/>
    <property type="molecule type" value="Genomic_DNA"/>
</dbReference>
<gene>
    <name evidence="1" type="ORF">SAMN05443432_1199</name>
</gene>
<reference evidence="1 2" key="1">
    <citation type="submission" date="2016-11" db="EMBL/GenBank/DDBJ databases">
        <authorList>
            <person name="Varghese N."/>
            <person name="Submissions S."/>
        </authorList>
    </citation>
    <scope>NUCLEOTIDE SEQUENCE [LARGE SCALE GENOMIC DNA]</scope>
    <source>
        <strain evidence="1 2">DSM 28249</strain>
    </source>
</reference>
<proteinExistence type="predicted"/>
<sequence>MTCRGGIEIIPGWDREHAFAVMIRDRHRDSGYLARALPTRQRAIDFAEGLAEASTPRLHCADVLALRGGAA</sequence>
<keyword evidence="2" id="KW-1185">Reference proteome</keyword>
<dbReference type="Proteomes" id="UP000322545">
    <property type="component" value="Unassembled WGS sequence"/>
</dbReference>
<evidence type="ECO:0000313" key="1">
    <source>
        <dbReference type="EMBL" id="SHM79825.1"/>
    </source>
</evidence>
<accession>A0A1M7LNM4</accession>
<evidence type="ECO:0000313" key="2">
    <source>
        <dbReference type="Proteomes" id="UP000322545"/>
    </source>
</evidence>
<dbReference type="AlphaFoldDB" id="A0A1M7LNM4"/>
<protein>
    <submittedName>
        <fullName evidence="1">Uncharacterized protein</fullName>
    </submittedName>
</protein>
<name>A0A1M7LNM4_9RHOB</name>
<organism evidence="1 2">
    <name type="scientific">Roseovarius litoreus</name>
    <dbReference type="NCBI Taxonomy" id="1155722"/>
    <lineage>
        <taxon>Bacteria</taxon>
        <taxon>Pseudomonadati</taxon>
        <taxon>Pseudomonadota</taxon>
        <taxon>Alphaproteobacteria</taxon>
        <taxon>Rhodobacterales</taxon>
        <taxon>Roseobacteraceae</taxon>
        <taxon>Roseovarius</taxon>
    </lineage>
</organism>